<dbReference type="GO" id="GO:0003677">
    <property type="term" value="F:DNA binding"/>
    <property type="evidence" value="ECO:0007669"/>
    <property type="project" value="InterPro"/>
</dbReference>
<gene>
    <name evidence="3" type="ORF">LBAT_1108</name>
</gene>
<evidence type="ECO:0000313" key="4">
    <source>
        <dbReference type="Proteomes" id="UP000035709"/>
    </source>
</evidence>
<dbReference type="SUPFAM" id="SSF50118">
    <property type="entry name" value="Cell growth inhibitor/plasmid maintenance toxic component"/>
    <property type="match status" value="1"/>
</dbReference>
<dbReference type="EMBL" id="AP014808">
    <property type="protein sequence ID" value="BAQ57497.1"/>
    <property type="molecule type" value="Genomic_DNA"/>
</dbReference>
<dbReference type="PATRIC" id="fig|1600.4.peg.1132"/>
<dbReference type="OrthoDB" id="9808744at2"/>
<dbReference type="STRING" id="1600.LBAT_1108"/>
<dbReference type="PANTHER" id="PTHR33988:SF3">
    <property type="entry name" value="ENDORIBONUCLEASE TOXIN CHPB-RELATED"/>
    <property type="match status" value="1"/>
</dbReference>
<comment type="similarity">
    <text evidence="1">Belongs to the PemK/MazF family.</text>
</comment>
<dbReference type="RefSeq" id="WP_060459896.1">
    <property type="nucleotide sequence ID" value="NZ_AP014808.1"/>
</dbReference>
<dbReference type="GO" id="GO:0004521">
    <property type="term" value="F:RNA endonuclease activity"/>
    <property type="evidence" value="ECO:0007669"/>
    <property type="project" value="TreeGrafter"/>
</dbReference>
<dbReference type="AlphaFoldDB" id="A0A0D6A3S8"/>
<evidence type="ECO:0000256" key="2">
    <source>
        <dbReference type="ARBA" id="ARBA00022649"/>
    </source>
</evidence>
<accession>A0A0D6A3S8</accession>
<proteinExistence type="inferred from homology"/>
<dbReference type="Gene3D" id="2.30.30.110">
    <property type="match status" value="1"/>
</dbReference>
<name>A0A0D6A3S8_9LACO</name>
<reference evidence="3 4" key="1">
    <citation type="submission" date="2015-03" db="EMBL/GenBank/DDBJ databases">
        <title>Complete genome sequence of Lactobacillus acetotolerans NBRC 13120.</title>
        <authorList>
            <person name="Toh H."/>
            <person name="Morita H."/>
            <person name="Fujita N."/>
        </authorList>
    </citation>
    <scope>NUCLEOTIDE SEQUENCE [LARGE SCALE GENOMIC DNA]</scope>
    <source>
        <strain evidence="3 4">NBRC 13120</strain>
    </source>
</reference>
<dbReference type="KEGG" id="lae:LBAT_1108"/>
<dbReference type="Proteomes" id="UP000035709">
    <property type="component" value="Chromosome"/>
</dbReference>
<sequence length="115" mass="13031">MNSHKEYIPAQQDLIAIDFDPAIGKEIKKRRPALVMSNVGYSQITGLVVIASITHATNNRLKDFFVPVVSDKVDGYINPLQFFTYDFRERHAQKLDLLPTTAFVKVRQAILDIIA</sequence>
<organism evidence="3 4">
    <name type="scientific">Lactobacillus acetotolerans</name>
    <dbReference type="NCBI Taxonomy" id="1600"/>
    <lineage>
        <taxon>Bacteria</taxon>
        <taxon>Bacillati</taxon>
        <taxon>Bacillota</taxon>
        <taxon>Bacilli</taxon>
        <taxon>Lactobacillales</taxon>
        <taxon>Lactobacillaceae</taxon>
        <taxon>Lactobacillus</taxon>
    </lineage>
</organism>
<dbReference type="InterPro" id="IPR011067">
    <property type="entry name" value="Plasmid_toxin/cell-grow_inhib"/>
</dbReference>
<evidence type="ECO:0000313" key="3">
    <source>
        <dbReference type="EMBL" id="BAQ57497.1"/>
    </source>
</evidence>
<dbReference type="GO" id="GO:0006402">
    <property type="term" value="P:mRNA catabolic process"/>
    <property type="evidence" value="ECO:0007669"/>
    <property type="project" value="TreeGrafter"/>
</dbReference>
<keyword evidence="2" id="KW-1277">Toxin-antitoxin system</keyword>
<evidence type="ECO:0000256" key="1">
    <source>
        <dbReference type="ARBA" id="ARBA00007521"/>
    </source>
</evidence>
<dbReference type="PANTHER" id="PTHR33988">
    <property type="entry name" value="ENDORIBONUCLEASE MAZF-RELATED"/>
    <property type="match status" value="1"/>
</dbReference>
<protein>
    <submittedName>
        <fullName evidence="3">Transcriptional modulator</fullName>
    </submittedName>
</protein>
<keyword evidence="4" id="KW-1185">Reference proteome</keyword>
<dbReference type="InterPro" id="IPR003477">
    <property type="entry name" value="PemK-like"/>
</dbReference>
<dbReference type="Pfam" id="PF02452">
    <property type="entry name" value="PemK_toxin"/>
    <property type="match status" value="1"/>
</dbReference>
<dbReference type="GO" id="GO:0016075">
    <property type="term" value="P:rRNA catabolic process"/>
    <property type="evidence" value="ECO:0007669"/>
    <property type="project" value="TreeGrafter"/>
</dbReference>